<feature type="compositionally biased region" description="Basic residues" evidence="10">
    <location>
        <begin position="1"/>
        <end position="21"/>
    </location>
</feature>
<feature type="region of interest" description="Disordered" evidence="10">
    <location>
        <begin position="968"/>
        <end position="1001"/>
    </location>
</feature>
<dbReference type="InterPro" id="IPR001965">
    <property type="entry name" value="Znf_PHD"/>
</dbReference>
<dbReference type="InterPro" id="IPR059102">
    <property type="entry name" value="PHD_PHF7/G2E3-like"/>
</dbReference>
<reference evidence="13 14" key="1">
    <citation type="journal article" date="2024" name="bioRxiv">
        <title>A reference genome for Trichogramma kaykai: A tiny desert-dwelling parasitoid wasp with competing sex-ratio distorters.</title>
        <authorList>
            <person name="Culotta J."/>
            <person name="Lindsey A.R."/>
        </authorList>
    </citation>
    <scope>NUCLEOTIDE SEQUENCE [LARGE SCALE GENOMIC DNA]</scope>
    <source>
        <strain evidence="13 14">KSX58</strain>
    </source>
</reference>
<comment type="subcellular location">
    <subcellularLocation>
        <location evidence="1">Nucleus</location>
    </subcellularLocation>
</comment>
<feature type="compositionally biased region" description="Basic and acidic residues" evidence="10">
    <location>
        <begin position="992"/>
        <end position="1001"/>
    </location>
</feature>
<keyword evidence="14" id="KW-1185">Reference proteome</keyword>
<evidence type="ECO:0000256" key="2">
    <source>
        <dbReference type="ARBA" id="ARBA00004906"/>
    </source>
</evidence>
<dbReference type="PANTHER" id="PTHR12420">
    <property type="entry name" value="PHD FINGER PROTEIN"/>
    <property type="match status" value="1"/>
</dbReference>
<gene>
    <name evidence="13" type="ORF">TKK_015973</name>
</gene>
<evidence type="ECO:0000256" key="8">
    <source>
        <dbReference type="ARBA" id="ARBA00023242"/>
    </source>
</evidence>
<feature type="domain" description="PHD-type" evidence="12">
    <location>
        <begin position="50"/>
        <end position="164"/>
    </location>
</feature>
<keyword evidence="6" id="KW-0833">Ubl conjugation pathway</keyword>
<evidence type="ECO:0000256" key="9">
    <source>
        <dbReference type="PROSITE-ProRule" id="PRU00175"/>
    </source>
</evidence>
<dbReference type="GO" id="GO:0008270">
    <property type="term" value="F:zinc ion binding"/>
    <property type="evidence" value="ECO:0007669"/>
    <property type="project" value="UniProtKB-KW"/>
</dbReference>
<evidence type="ECO:0000259" key="12">
    <source>
        <dbReference type="PROSITE" id="PS51805"/>
    </source>
</evidence>
<evidence type="ECO:0008006" key="15">
    <source>
        <dbReference type="Google" id="ProtNLM"/>
    </source>
</evidence>
<sequence>MSRRSRRSAVHFSTSRRRPRRSTATQEDSSYQNENTIPKTVIPSTDERELICCFCGGSQRDETLYGPFHEHEGIITHYFCLLLSSNVTQNGEDKEGILGFLAADINKEIRRGKRLFCSYCRKNGATLGCCETKCKKMFHLPCGLKNNSLHLFYGEFKSFCESHRPKQKIDAEILAKIANVAMVTCTICYEDVDPKDTIGTLWSSCCRKGAWFHRTCLQKLAISAGYFFKCPLCNNRQPFRDIMKENGIYVPEQDASWELVPNAYQELYYRHDNCNAKTCLCPKGRKYKEEQGKWLLSLCDMCGHQGTHLRCSDLKSGDVEWFCSECISITEKKGSSLVENDTANDQSLVSSENFIQEETEILKITVNDDDSDSNVSVCNNKIQNDSLSSILSKVSLRPGPLKYKLQQVAQLKSVGNIEGLRFKNKSIIDLDSDNDELEIVCETTMKKRRENLAVIDNVYANPHISSDEPTAVTVSEETDQSPFNIVITNVTSVPPEFFNEELDSEEVSLPFPLPISTPLKRPREITDDLKEEKRSKRARLELSPSADINTVPELLSPAKSFASRTEELTNNTFNESASNSISNSVEDSTKSGNSSAVKENTSCNKQSQLNNTTNVGVRITDCSSNGGTSKASRQDQHNRTGLITDQANLKDIKFKVINQDLHINILSTKIIIQLDKTQDLSRKNIEKYIVSHQQAIECSDSTSDLSATIHKSLSLGDDSAVEFGIAHSSIAPAPLESRNFLLEDDQTLLEYPTTRKLNCGSGDLKENLNPEVSNDDSERSHDNSNHEKSGTASNKSLPKQRSSWRTRHFRAVHEENPSINDGLVGSTVSSRSFAKSTNANLDQVPRSPTKTLQLLKNVENVDVNDFNDVNDCDEEFDVTVPISKVNTNVNKNYQNVVTKSDILAGTKLNSSTRDYNPALISEHEHPQEDANSVTKTRSFESTFDNGISQIEKSKSIINEKKNFEYFYDKKKSNDGGDCDENKTRRRSRRKSRASDKHDYVR</sequence>
<feature type="region of interest" description="Disordered" evidence="10">
    <location>
        <begin position="620"/>
        <end position="639"/>
    </location>
</feature>
<dbReference type="InterPro" id="IPR051188">
    <property type="entry name" value="PHD-type_Zinc_Finger"/>
</dbReference>
<feature type="compositionally biased region" description="Basic and acidic residues" evidence="10">
    <location>
        <begin position="776"/>
        <end position="789"/>
    </location>
</feature>
<accession>A0ABD2W7H2</accession>
<dbReference type="Gene3D" id="3.30.40.10">
    <property type="entry name" value="Zinc/RING finger domain, C3HC4 (zinc finger)"/>
    <property type="match status" value="3"/>
</dbReference>
<dbReference type="CDD" id="cd15669">
    <property type="entry name" value="ePHD_PHF7_G2E3_like"/>
    <property type="match status" value="1"/>
</dbReference>
<evidence type="ECO:0000256" key="4">
    <source>
        <dbReference type="ARBA" id="ARBA00022723"/>
    </source>
</evidence>
<keyword evidence="5 9" id="KW-0863">Zinc-finger</keyword>
<dbReference type="AlphaFoldDB" id="A0ABD2W7H2"/>
<feature type="region of interest" description="Disordered" evidence="10">
    <location>
        <begin position="570"/>
        <end position="609"/>
    </location>
</feature>
<feature type="compositionally biased region" description="Basic and acidic residues" evidence="10">
    <location>
        <begin position="521"/>
        <end position="540"/>
    </location>
</feature>
<evidence type="ECO:0000256" key="5">
    <source>
        <dbReference type="ARBA" id="ARBA00022771"/>
    </source>
</evidence>
<organism evidence="13 14">
    <name type="scientific">Trichogramma kaykai</name>
    <dbReference type="NCBI Taxonomy" id="54128"/>
    <lineage>
        <taxon>Eukaryota</taxon>
        <taxon>Metazoa</taxon>
        <taxon>Ecdysozoa</taxon>
        <taxon>Arthropoda</taxon>
        <taxon>Hexapoda</taxon>
        <taxon>Insecta</taxon>
        <taxon>Pterygota</taxon>
        <taxon>Neoptera</taxon>
        <taxon>Endopterygota</taxon>
        <taxon>Hymenoptera</taxon>
        <taxon>Apocrita</taxon>
        <taxon>Proctotrupomorpha</taxon>
        <taxon>Chalcidoidea</taxon>
        <taxon>Trichogrammatidae</taxon>
        <taxon>Trichogramma</taxon>
    </lineage>
</organism>
<evidence type="ECO:0000259" key="11">
    <source>
        <dbReference type="PROSITE" id="PS50089"/>
    </source>
</evidence>
<feature type="compositionally biased region" description="Polar residues" evidence="10">
    <location>
        <begin position="620"/>
        <end position="631"/>
    </location>
</feature>
<dbReference type="PROSITE" id="PS50089">
    <property type="entry name" value="ZF_RING_2"/>
    <property type="match status" value="1"/>
</dbReference>
<dbReference type="InterPro" id="IPR042013">
    <property type="entry name" value="PHF7/G2E3_ePHD"/>
</dbReference>
<feature type="compositionally biased region" description="Polar residues" evidence="10">
    <location>
        <begin position="790"/>
        <end position="801"/>
    </location>
</feature>
<dbReference type="InterPro" id="IPR034732">
    <property type="entry name" value="EPHD"/>
</dbReference>
<evidence type="ECO:0000256" key="6">
    <source>
        <dbReference type="ARBA" id="ARBA00022786"/>
    </source>
</evidence>
<feature type="compositionally biased region" description="Basic and acidic residues" evidence="10">
    <location>
        <begin position="968"/>
        <end position="982"/>
    </location>
</feature>
<feature type="region of interest" description="Disordered" evidence="10">
    <location>
        <begin position="518"/>
        <end position="544"/>
    </location>
</feature>
<name>A0ABD2W7H2_9HYME</name>
<evidence type="ECO:0000256" key="7">
    <source>
        <dbReference type="ARBA" id="ARBA00022833"/>
    </source>
</evidence>
<evidence type="ECO:0000256" key="3">
    <source>
        <dbReference type="ARBA" id="ARBA00022679"/>
    </source>
</evidence>
<dbReference type="InterPro" id="IPR013083">
    <property type="entry name" value="Znf_RING/FYVE/PHD"/>
</dbReference>
<dbReference type="EMBL" id="JBJJXI010000124">
    <property type="protein sequence ID" value="KAL3389030.1"/>
    <property type="molecule type" value="Genomic_DNA"/>
</dbReference>
<evidence type="ECO:0000313" key="13">
    <source>
        <dbReference type="EMBL" id="KAL3389030.1"/>
    </source>
</evidence>
<feature type="region of interest" description="Disordered" evidence="10">
    <location>
        <begin position="753"/>
        <end position="804"/>
    </location>
</feature>
<dbReference type="SUPFAM" id="SSF57903">
    <property type="entry name" value="FYVE/PHD zinc finger"/>
    <property type="match status" value="1"/>
</dbReference>
<evidence type="ECO:0000256" key="10">
    <source>
        <dbReference type="SAM" id="MobiDB-lite"/>
    </source>
</evidence>
<comment type="pathway">
    <text evidence="2">Protein modification; protein ubiquitination.</text>
</comment>
<feature type="domain" description="RING-type" evidence="11">
    <location>
        <begin position="185"/>
        <end position="234"/>
    </location>
</feature>
<evidence type="ECO:0000313" key="14">
    <source>
        <dbReference type="Proteomes" id="UP001627154"/>
    </source>
</evidence>
<keyword evidence="8" id="KW-0539">Nucleus</keyword>
<keyword evidence="7" id="KW-0862">Zinc</keyword>
<keyword evidence="4" id="KW-0479">Metal-binding</keyword>
<keyword evidence="3" id="KW-0808">Transferase</keyword>
<dbReference type="PANTHER" id="PTHR12420:SF42">
    <property type="entry name" value="G2_M PHASE-SPECIFIC E3 UBIQUITIN-PROTEIN LIGASE"/>
    <property type="match status" value="1"/>
</dbReference>
<dbReference type="Pfam" id="PF26054">
    <property type="entry name" value="PHD_G2E3"/>
    <property type="match status" value="1"/>
</dbReference>
<dbReference type="PROSITE" id="PS51805">
    <property type="entry name" value="EPHD"/>
    <property type="match status" value="1"/>
</dbReference>
<protein>
    <recommendedName>
        <fullName evidence="15">PHD-type domain-containing protein</fullName>
    </recommendedName>
</protein>
<dbReference type="InterPro" id="IPR001841">
    <property type="entry name" value="Znf_RING"/>
</dbReference>
<dbReference type="Proteomes" id="UP001627154">
    <property type="component" value="Unassembled WGS sequence"/>
</dbReference>
<dbReference type="SMART" id="SM00249">
    <property type="entry name" value="PHD"/>
    <property type="match status" value="3"/>
</dbReference>
<dbReference type="InterPro" id="IPR011011">
    <property type="entry name" value="Znf_FYVE_PHD"/>
</dbReference>
<feature type="region of interest" description="Disordered" evidence="10">
    <location>
        <begin position="1"/>
        <end position="37"/>
    </location>
</feature>
<dbReference type="Pfam" id="PF13771">
    <property type="entry name" value="zf-HC5HC2H"/>
    <property type="match status" value="1"/>
</dbReference>
<evidence type="ECO:0000256" key="1">
    <source>
        <dbReference type="ARBA" id="ARBA00004123"/>
    </source>
</evidence>
<comment type="caution">
    <text evidence="13">The sequence shown here is derived from an EMBL/GenBank/DDBJ whole genome shotgun (WGS) entry which is preliminary data.</text>
</comment>
<proteinExistence type="predicted"/>
<feature type="compositionally biased region" description="Polar residues" evidence="10">
    <location>
        <begin position="26"/>
        <end position="37"/>
    </location>
</feature>